<dbReference type="RefSeq" id="WP_012997154.1">
    <property type="nucleotide sequence ID" value="NC_013926.1"/>
</dbReference>
<dbReference type="Pfam" id="PF01957">
    <property type="entry name" value="NfeD"/>
    <property type="match status" value="1"/>
</dbReference>
<gene>
    <name evidence="7" type="ordered locus">Aboo_0505</name>
</gene>
<name>D3TCN1_ACIB4</name>
<protein>
    <recommendedName>
        <fullName evidence="6">NfeD-like C-terminal domain-containing protein</fullName>
    </recommendedName>
</protein>
<feature type="transmembrane region" description="Helical" evidence="5">
    <location>
        <begin position="27"/>
        <end position="46"/>
    </location>
</feature>
<dbReference type="Gene3D" id="2.40.50.140">
    <property type="entry name" value="Nucleic acid-binding proteins"/>
    <property type="match status" value="1"/>
</dbReference>
<evidence type="ECO:0000256" key="5">
    <source>
        <dbReference type="SAM" id="Phobius"/>
    </source>
</evidence>
<feature type="transmembrane region" description="Helical" evidence="5">
    <location>
        <begin position="52"/>
        <end position="73"/>
    </location>
</feature>
<proteinExistence type="predicted"/>
<keyword evidence="4 5" id="KW-0472">Membrane</keyword>
<keyword evidence="8" id="KW-1185">Reference proteome</keyword>
<keyword evidence="3 5" id="KW-1133">Transmembrane helix</keyword>
<dbReference type="InterPro" id="IPR052165">
    <property type="entry name" value="Membrane_assoc_protease"/>
</dbReference>
<feature type="transmembrane region" description="Helical" evidence="5">
    <location>
        <begin position="6"/>
        <end position="22"/>
    </location>
</feature>
<dbReference type="InterPro" id="IPR012340">
    <property type="entry name" value="NA-bd_OB-fold"/>
</dbReference>
<evidence type="ECO:0000256" key="4">
    <source>
        <dbReference type="ARBA" id="ARBA00023136"/>
    </source>
</evidence>
<dbReference type="EMBL" id="CP001941">
    <property type="protein sequence ID" value="ADD08316.1"/>
    <property type="molecule type" value="Genomic_DNA"/>
</dbReference>
<evidence type="ECO:0000256" key="2">
    <source>
        <dbReference type="ARBA" id="ARBA00022692"/>
    </source>
</evidence>
<sequence>MDFLTLGIILLVIGALLILAELSVPGFFIAVPGTVLVILGIVYIFIPDIGVVPMVIITLATAVIATLAVMGFYRALAKPTLPTTTTVDKLVGKEGVVIAKVMPNSLKGKVKIDNEIWSATADKEIDVGKRVVVIKGEGVHVVVREKR</sequence>
<dbReference type="GeneID" id="8827450"/>
<evidence type="ECO:0000313" key="7">
    <source>
        <dbReference type="EMBL" id="ADD08316.1"/>
    </source>
</evidence>
<dbReference type="KEGG" id="abi:Aboo_0505"/>
<feature type="domain" description="NfeD-like C-terminal" evidence="6">
    <location>
        <begin position="88"/>
        <end position="144"/>
    </location>
</feature>
<evidence type="ECO:0000256" key="1">
    <source>
        <dbReference type="ARBA" id="ARBA00004141"/>
    </source>
</evidence>
<evidence type="ECO:0000313" key="8">
    <source>
        <dbReference type="Proteomes" id="UP000001400"/>
    </source>
</evidence>
<comment type="subcellular location">
    <subcellularLocation>
        <location evidence="1">Membrane</location>
        <topology evidence="1">Multi-pass membrane protein</topology>
    </subcellularLocation>
</comment>
<dbReference type="OrthoDB" id="148083at2157"/>
<dbReference type="InterPro" id="IPR002810">
    <property type="entry name" value="NfeD-like_C"/>
</dbReference>
<dbReference type="GO" id="GO:0016020">
    <property type="term" value="C:membrane"/>
    <property type="evidence" value="ECO:0007669"/>
    <property type="project" value="UniProtKB-SubCell"/>
</dbReference>
<dbReference type="AlphaFoldDB" id="D3TCN1"/>
<dbReference type="Proteomes" id="UP000001400">
    <property type="component" value="Chromosome"/>
</dbReference>
<evidence type="ECO:0000259" key="6">
    <source>
        <dbReference type="Pfam" id="PF01957"/>
    </source>
</evidence>
<keyword evidence="2 5" id="KW-0812">Transmembrane</keyword>
<reference evidence="7" key="1">
    <citation type="submission" date="2010-02" db="EMBL/GenBank/DDBJ databases">
        <title>Complete sequence of Aciduliprofundum boonei T469.</title>
        <authorList>
            <consortium name="US DOE Joint Genome Institute"/>
            <person name="Lucas S."/>
            <person name="Copeland A."/>
            <person name="Lapidus A."/>
            <person name="Cheng J.-F."/>
            <person name="Bruce D."/>
            <person name="Goodwin L."/>
            <person name="Pitluck S."/>
            <person name="Saunders E."/>
            <person name="Detter J.C."/>
            <person name="Han C."/>
            <person name="Tapia R."/>
            <person name="Land M."/>
            <person name="Hauser L."/>
            <person name="Kyrpides N."/>
            <person name="Mikhailova N."/>
            <person name="Flores G."/>
            <person name="Reysenbach A.-L."/>
            <person name="Woyke T."/>
        </authorList>
    </citation>
    <scope>NUCLEOTIDE SEQUENCE</scope>
    <source>
        <strain evidence="7">T469</strain>
    </source>
</reference>
<evidence type="ECO:0000256" key="3">
    <source>
        <dbReference type="ARBA" id="ARBA00022989"/>
    </source>
</evidence>
<accession>D3TCN1</accession>
<dbReference type="SUPFAM" id="SSF141322">
    <property type="entry name" value="NfeD domain-like"/>
    <property type="match status" value="1"/>
</dbReference>
<dbReference type="PANTHER" id="PTHR33507">
    <property type="entry name" value="INNER MEMBRANE PROTEIN YBBJ"/>
    <property type="match status" value="1"/>
</dbReference>
<organism evidence="7 8">
    <name type="scientific">Aciduliprofundum boonei (strain DSM 19572 / T469)</name>
    <dbReference type="NCBI Taxonomy" id="439481"/>
    <lineage>
        <taxon>Archaea</taxon>
        <taxon>Methanobacteriati</taxon>
        <taxon>Thermoplasmatota</taxon>
        <taxon>DHVE2 group</taxon>
        <taxon>Candidatus Aciduliprofundum</taxon>
    </lineage>
</organism>
<dbReference type="HOGENOM" id="CLU_116732_3_0_2"/>